<dbReference type="GO" id="GO:0008270">
    <property type="term" value="F:zinc ion binding"/>
    <property type="evidence" value="ECO:0007669"/>
    <property type="project" value="UniProtKB-KW"/>
</dbReference>
<dbReference type="GO" id="GO:0061630">
    <property type="term" value="F:ubiquitin protein ligase activity"/>
    <property type="evidence" value="ECO:0007669"/>
    <property type="project" value="TreeGrafter"/>
</dbReference>
<keyword evidence="2" id="KW-0732">Signal</keyword>
<keyword evidence="1" id="KW-0862">Zinc</keyword>
<keyword evidence="1" id="KW-0479">Metal-binding</keyword>
<dbReference type="Gene3D" id="3.30.40.10">
    <property type="entry name" value="Zinc/RING finger domain, C3HC4 (zinc finger)"/>
    <property type="match status" value="1"/>
</dbReference>
<dbReference type="PROSITE" id="PS50271">
    <property type="entry name" value="ZF_UBP"/>
    <property type="match status" value="1"/>
</dbReference>
<dbReference type="InterPro" id="IPR001841">
    <property type="entry name" value="Znf_RING"/>
</dbReference>
<name>A0A7J6FLS0_CANSA</name>
<dbReference type="Pfam" id="PF13639">
    <property type="entry name" value="zf-RING_2"/>
    <property type="match status" value="1"/>
</dbReference>
<evidence type="ECO:0000313" key="5">
    <source>
        <dbReference type="EMBL" id="KAF4370690.1"/>
    </source>
</evidence>
<dbReference type="GO" id="GO:0016567">
    <property type="term" value="P:protein ubiquitination"/>
    <property type="evidence" value="ECO:0007669"/>
    <property type="project" value="TreeGrafter"/>
</dbReference>
<accession>A0A7J6FLS0</accession>
<evidence type="ECO:0000256" key="2">
    <source>
        <dbReference type="SAM" id="SignalP"/>
    </source>
</evidence>
<evidence type="ECO:0000259" key="3">
    <source>
        <dbReference type="PROSITE" id="PS50089"/>
    </source>
</evidence>
<dbReference type="PANTHER" id="PTHR24007">
    <property type="entry name" value="BRCA1-ASSOCIATED PROTEIN"/>
    <property type="match status" value="1"/>
</dbReference>
<dbReference type="PROSITE" id="PS50089">
    <property type="entry name" value="ZF_RING_2"/>
    <property type="match status" value="1"/>
</dbReference>
<dbReference type="PANTHER" id="PTHR24007:SF7">
    <property type="entry name" value="BRCA1-ASSOCIATED PROTEIN"/>
    <property type="match status" value="1"/>
</dbReference>
<dbReference type="Proteomes" id="UP000525078">
    <property type="component" value="Unassembled WGS sequence"/>
</dbReference>
<feature type="chain" id="PRO_5029889209" description="RING-type domain-containing protein" evidence="2">
    <location>
        <begin position="27"/>
        <end position="318"/>
    </location>
</feature>
<keyword evidence="1" id="KW-0863">Zinc-finger</keyword>
<organism evidence="5 6">
    <name type="scientific">Cannabis sativa</name>
    <name type="common">Hemp</name>
    <name type="synonym">Marijuana</name>
    <dbReference type="NCBI Taxonomy" id="3483"/>
    <lineage>
        <taxon>Eukaryota</taxon>
        <taxon>Viridiplantae</taxon>
        <taxon>Streptophyta</taxon>
        <taxon>Embryophyta</taxon>
        <taxon>Tracheophyta</taxon>
        <taxon>Spermatophyta</taxon>
        <taxon>Magnoliopsida</taxon>
        <taxon>eudicotyledons</taxon>
        <taxon>Gunneridae</taxon>
        <taxon>Pentapetalae</taxon>
        <taxon>rosids</taxon>
        <taxon>fabids</taxon>
        <taxon>Rosales</taxon>
        <taxon>Cannabaceae</taxon>
        <taxon>Cannabis</taxon>
    </lineage>
</organism>
<dbReference type="InterPro" id="IPR001607">
    <property type="entry name" value="Znf_UBP"/>
</dbReference>
<evidence type="ECO:0000259" key="4">
    <source>
        <dbReference type="PROSITE" id="PS50271"/>
    </source>
</evidence>
<evidence type="ECO:0000256" key="1">
    <source>
        <dbReference type="PROSITE-ProRule" id="PRU00502"/>
    </source>
</evidence>
<evidence type="ECO:0008006" key="7">
    <source>
        <dbReference type="Google" id="ProtNLM"/>
    </source>
</evidence>
<dbReference type="InterPro" id="IPR047243">
    <property type="entry name" value="RING-H2_BRAP2"/>
</dbReference>
<dbReference type="EMBL" id="JAATIP010000116">
    <property type="protein sequence ID" value="KAF4370690.1"/>
    <property type="molecule type" value="Genomic_DNA"/>
</dbReference>
<dbReference type="InterPro" id="IPR013083">
    <property type="entry name" value="Znf_RING/FYVE/PHD"/>
</dbReference>
<proteinExistence type="predicted"/>
<protein>
    <recommendedName>
        <fullName evidence="7">RING-type domain-containing protein</fullName>
    </recommendedName>
</protein>
<sequence>MLLYRNDIALPVSFCFSLFTLKLTYADFCQFCGSYADCKILLINFTSTSMEDKEEVCRVLFTVDVHYTGSIEHKQSSSAGPADQQPVCPVCLERLEQGMGGILTTICNHSFHCSCISNWTDSSCPVCRYCQQQPEKSICNVCQTSENLWMCVICGSRVWDYAGDNYVHRLIQSKTDGKLVELNAHCIDVNNRCGSYELGQSVDCGFSEALLNSRVEVIVNEYNDLRSELHRAMARSPPNGKDSRFHKADPTLGENLVLQFPLIGKCSKMALIYSEAQSPHTKIARTNLNEFLGSLDNLITSYYLLMIHHNFSWEYIFS</sequence>
<evidence type="ECO:0000313" key="6">
    <source>
        <dbReference type="Proteomes" id="UP000525078"/>
    </source>
</evidence>
<comment type="caution">
    <text evidence="5">The sequence shown here is derived from an EMBL/GenBank/DDBJ whole genome shotgun (WGS) entry which is preliminary data.</text>
</comment>
<dbReference type="GO" id="GO:0007265">
    <property type="term" value="P:Ras protein signal transduction"/>
    <property type="evidence" value="ECO:0007669"/>
    <property type="project" value="TreeGrafter"/>
</dbReference>
<dbReference type="SMART" id="SM00184">
    <property type="entry name" value="RING"/>
    <property type="match status" value="1"/>
</dbReference>
<gene>
    <name evidence="5" type="ORF">F8388_025069</name>
</gene>
<reference evidence="5 6" key="1">
    <citation type="journal article" date="2020" name="bioRxiv">
        <title>Sequence and annotation of 42 cannabis genomes reveals extensive copy number variation in cannabinoid synthesis and pathogen resistance genes.</title>
        <authorList>
            <person name="Mckernan K.J."/>
            <person name="Helbert Y."/>
            <person name="Kane L.T."/>
            <person name="Ebling H."/>
            <person name="Zhang L."/>
            <person name="Liu B."/>
            <person name="Eaton Z."/>
            <person name="Mclaughlin S."/>
            <person name="Kingan S."/>
            <person name="Baybayan P."/>
            <person name="Concepcion G."/>
            <person name="Jordan M."/>
            <person name="Riva A."/>
            <person name="Barbazuk W."/>
            <person name="Harkins T."/>
        </authorList>
    </citation>
    <scope>NUCLEOTIDE SEQUENCE [LARGE SCALE GENOMIC DNA]</scope>
    <source>
        <strain evidence="6">cv. Jamaican Lion 4</strain>
        <tissue evidence="5">Leaf</tissue>
    </source>
</reference>
<dbReference type="AlphaFoldDB" id="A0A7J6FLS0"/>
<feature type="domain" description="RING-type" evidence="3">
    <location>
        <begin position="88"/>
        <end position="128"/>
    </location>
</feature>
<dbReference type="SUPFAM" id="SSF57850">
    <property type="entry name" value="RING/U-box"/>
    <property type="match status" value="2"/>
</dbReference>
<dbReference type="CDD" id="cd16457">
    <property type="entry name" value="RING-H2_BRAP2"/>
    <property type="match status" value="1"/>
</dbReference>
<dbReference type="GO" id="GO:0005737">
    <property type="term" value="C:cytoplasm"/>
    <property type="evidence" value="ECO:0007669"/>
    <property type="project" value="TreeGrafter"/>
</dbReference>
<feature type="signal peptide" evidence="2">
    <location>
        <begin position="1"/>
        <end position="26"/>
    </location>
</feature>
<feature type="domain" description="UBP-type" evidence="4">
    <location>
        <begin position="122"/>
        <end position="229"/>
    </location>
</feature>